<feature type="binding site" evidence="8">
    <location>
        <position position="81"/>
    </location>
    <ligand>
        <name>FAD</name>
        <dbReference type="ChEBI" id="CHEBI:57692"/>
    </ligand>
</feature>
<organism evidence="13 14">
    <name type="scientific">Gimesia maris</name>
    <dbReference type="NCBI Taxonomy" id="122"/>
    <lineage>
        <taxon>Bacteria</taxon>
        <taxon>Pseudomonadati</taxon>
        <taxon>Planctomycetota</taxon>
        <taxon>Planctomycetia</taxon>
        <taxon>Planctomycetales</taxon>
        <taxon>Planctomycetaceae</taxon>
        <taxon>Gimesia</taxon>
    </lineage>
</organism>
<dbReference type="InterPro" id="IPR036188">
    <property type="entry name" value="FAD/NAD-bd_sf"/>
</dbReference>
<dbReference type="GO" id="GO:0016668">
    <property type="term" value="F:oxidoreductase activity, acting on a sulfur group of donors, NAD(P) as acceptor"/>
    <property type="evidence" value="ECO:0007669"/>
    <property type="project" value="InterPro"/>
</dbReference>
<evidence type="ECO:0000256" key="8">
    <source>
        <dbReference type="PIRSR" id="PIRSR000350-3"/>
    </source>
</evidence>
<protein>
    <submittedName>
        <fullName evidence="13">FAD-containing oxidoreductase</fullName>
    </submittedName>
</protein>
<keyword evidence="4" id="KW-0521">NADP</keyword>
<reference evidence="13 14" key="1">
    <citation type="journal article" date="2018" name="Nat. Biotechnol.">
        <title>A standardized bacterial taxonomy based on genome phylogeny substantially revises the tree of life.</title>
        <authorList>
            <person name="Parks D.H."/>
            <person name="Chuvochina M."/>
            <person name="Waite D.W."/>
            <person name="Rinke C."/>
            <person name="Skarshewski A."/>
            <person name="Chaumeil P.A."/>
            <person name="Hugenholtz P."/>
        </authorList>
    </citation>
    <scope>NUCLEOTIDE SEQUENCE [LARGE SCALE GENOMIC DNA]</scope>
    <source>
        <strain evidence="13">UBA9375</strain>
    </source>
</reference>
<dbReference type="RefSeq" id="WP_278444274.1">
    <property type="nucleotide sequence ID" value="NZ_CAXBMG010000007.1"/>
</dbReference>
<dbReference type="PRINTS" id="PR00368">
    <property type="entry name" value="FADPNR"/>
</dbReference>
<proteinExistence type="inferred from homology"/>
<feature type="disulfide bond" description="Redox-active" evidence="9">
    <location>
        <begin position="72"/>
        <end position="77"/>
    </location>
</feature>
<evidence type="ECO:0000313" key="14">
    <source>
        <dbReference type="Proteomes" id="UP000263642"/>
    </source>
</evidence>
<keyword evidence="2 10" id="KW-0285">Flavoprotein</keyword>
<dbReference type="InterPro" id="IPR023753">
    <property type="entry name" value="FAD/NAD-binding_dom"/>
</dbReference>
<dbReference type="InterPro" id="IPR016156">
    <property type="entry name" value="FAD/NAD-linked_Rdtase_dimer_sf"/>
</dbReference>
<dbReference type="SUPFAM" id="SSF55424">
    <property type="entry name" value="FAD/NAD-linked reductases, dimerisation (C-terminal) domain"/>
    <property type="match status" value="1"/>
</dbReference>
<dbReference type="GO" id="GO:0003955">
    <property type="term" value="F:NAD(P)H dehydrogenase (quinone) activity"/>
    <property type="evidence" value="ECO:0007669"/>
    <property type="project" value="TreeGrafter"/>
</dbReference>
<dbReference type="SUPFAM" id="SSF51905">
    <property type="entry name" value="FAD/NAD(P)-binding domain"/>
    <property type="match status" value="1"/>
</dbReference>
<evidence type="ECO:0000256" key="6">
    <source>
        <dbReference type="ARBA" id="ARBA00023157"/>
    </source>
</evidence>
<feature type="binding site" evidence="8">
    <location>
        <position position="298"/>
    </location>
    <ligand>
        <name>NAD(+)</name>
        <dbReference type="ChEBI" id="CHEBI:57540"/>
    </ligand>
</feature>
<evidence type="ECO:0000313" key="13">
    <source>
        <dbReference type="EMBL" id="HCO25376.1"/>
    </source>
</evidence>
<dbReference type="Gene3D" id="3.50.50.60">
    <property type="entry name" value="FAD/NAD(P)-binding domain"/>
    <property type="match status" value="2"/>
</dbReference>
<keyword evidence="7 10" id="KW-0676">Redox-active center</keyword>
<dbReference type="AlphaFoldDB" id="A0A3D3R9V3"/>
<dbReference type="PIRSF" id="PIRSF000350">
    <property type="entry name" value="Mercury_reductase_MerA"/>
    <property type="match status" value="1"/>
</dbReference>
<dbReference type="NCBIfam" id="NF004991">
    <property type="entry name" value="PRK06370.1-3"/>
    <property type="match status" value="1"/>
</dbReference>
<evidence type="ECO:0000256" key="4">
    <source>
        <dbReference type="ARBA" id="ARBA00022857"/>
    </source>
</evidence>
<dbReference type="Pfam" id="PF07992">
    <property type="entry name" value="Pyr_redox_2"/>
    <property type="match status" value="1"/>
</dbReference>
<evidence type="ECO:0000256" key="1">
    <source>
        <dbReference type="ARBA" id="ARBA00007532"/>
    </source>
</evidence>
<dbReference type="Proteomes" id="UP000263642">
    <property type="component" value="Unassembled WGS sequence"/>
</dbReference>
<evidence type="ECO:0000256" key="2">
    <source>
        <dbReference type="ARBA" id="ARBA00022630"/>
    </source>
</evidence>
<dbReference type="InterPro" id="IPR012999">
    <property type="entry name" value="Pyr_OxRdtase_I_AS"/>
</dbReference>
<keyword evidence="8" id="KW-0547">Nucleotide-binding</keyword>
<keyword evidence="3 8" id="KW-0274">FAD</keyword>
<feature type="binding site" evidence="8">
    <location>
        <position position="339"/>
    </location>
    <ligand>
        <name>FAD</name>
        <dbReference type="ChEBI" id="CHEBI:57692"/>
    </ligand>
</feature>
<evidence type="ECO:0000256" key="5">
    <source>
        <dbReference type="ARBA" id="ARBA00023002"/>
    </source>
</evidence>
<name>A0A3D3R9V3_9PLAN</name>
<dbReference type="FunFam" id="3.30.390.30:FF:000001">
    <property type="entry name" value="Dihydrolipoyl dehydrogenase"/>
    <property type="match status" value="1"/>
</dbReference>
<comment type="cofactor">
    <cofactor evidence="8">
        <name>FAD</name>
        <dbReference type="ChEBI" id="CHEBI:57692"/>
    </cofactor>
    <text evidence="8">Binds 1 FAD per subunit.</text>
</comment>
<evidence type="ECO:0000256" key="10">
    <source>
        <dbReference type="RuleBase" id="RU003691"/>
    </source>
</evidence>
<evidence type="ECO:0000256" key="7">
    <source>
        <dbReference type="ARBA" id="ARBA00023284"/>
    </source>
</evidence>
<dbReference type="InterPro" id="IPR001100">
    <property type="entry name" value="Pyr_nuc-diS_OxRdtase"/>
</dbReference>
<dbReference type="PANTHER" id="PTHR43014:SF2">
    <property type="entry name" value="MERCURIC REDUCTASE"/>
    <property type="match status" value="1"/>
</dbReference>
<dbReference type="GO" id="GO:0050660">
    <property type="term" value="F:flavin adenine dinucleotide binding"/>
    <property type="evidence" value="ECO:0007669"/>
    <property type="project" value="TreeGrafter"/>
</dbReference>
<gene>
    <name evidence="13" type="ORF">DIT97_21015</name>
</gene>
<feature type="domain" description="Pyridine nucleotide-disulphide oxidoreductase dimerisation" evidence="11">
    <location>
        <begin position="374"/>
        <end position="480"/>
    </location>
</feature>
<dbReference type="PRINTS" id="PR00411">
    <property type="entry name" value="PNDRDTASEI"/>
</dbReference>
<dbReference type="InterPro" id="IPR004099">
    <property type="entry name" value="Pyr_nucl-diS_OxRdtase_dimer"/>
</dbReference>
<dbReference type="Pfam" id="PF02852">
    <property type="entry name" value="Pyr_redox_dim"/>
    <property type="match status" value="1"/>
</dbReference>
<dbReference type="Gene3D" id="3.30.390.30">
    <property type="match status" value="1"/>
</dbReference>
<keyword evidence="6" id="KW-1015">Disulfide bond</keyword>
<evidence type="ECO:0000259" key="12">
    <source>
        <dbReference type="Pfam" id="PF07992"/>
    </source>
</evidence>
<comment type="similarity">
    <text evidence="1 10">Belongs to the class-I pyridine nucleotide-disulfide oxidoreductase family.</text>
</comment>
<evidence type="ECO:0000259" key="11">
    <source>
        <dbReference type="Pfam" id="PF02852"/>
    </source>
</evidence>
<dbReference type="PROSITE" id="PS00076">
    <property type="entry name" value="PYRIDINE_REDOX_1"/>
    <property type="match status" value="1"/>
</dbReference>
<evidence type="ECO:0000256" key="3">
    <source>
        <dbReference type="ARBA" id="ARBA00022827"/>
    </source>
</evidence>
<dbReference type="FunFam" id="3.50.50.60:FF:000379">
    <property type="entry name" value="Mercuric reductase"/>
    <property type="match status" value="1"/>
</dbReference>
<keyword evidence="8" id="KW-0520">NAD</keyword>
<sequence length="507" mass="55476">MTESLQIDPPDEFNQQLVKQVHPPDWINPEPDGRYNLVVIGAGTAGLVTAAGAAGLGAKVALIERHLMGGDCLNTGCVPSKAIIRSSRAMHAVMQANELGVLLDRKSVAINFPQVMERMRKLRADISKHDSAQRFKDLGVDVFIGEASFLNQSIIQVDQRQLDFKKAVIATGARAAVPEIEGLKETGFLTNETIFSLTALPPRLAVLGAGPIGCELAQTFARFGSEVTLIQSKPQILPREDRDAAQIIQRQLEQDGVKILLNASTTQVSRTETGKKIQIDTQGKVTDFIADEILISTGRAPNVQGLNLEQAGVKYDERNGIVVNDFLQTTNHAIYAAGDICSRYQFTHTADFQARIVIGNALFKGRSKSSQLQIPWCTYTDPEIAHVGLYPHEAAAKNIRIQTFIQELKDVDRAILDAETNGFVKVHVKQGTDKILGATIVASHAGDLISEISVAMKSGMGLKQLASVIHPYPTQADAIRKIGDQYNRTRLSPLIKSIFNKWLTWSR</sequence>
<comment type="caution">
    <text evidence="13">The sequence shown here is derived from an EMBL/GenBank/DDBJ whole genome shotgun (WGS) entry which is preliminary data.</text>
</comment>
<dbReference type="EMBL" id="DQAY01000128">
    <property type="protein sequence ID" value="HCO25376.1"/>
    <property type="molecule type" value="Genomic_DNA"/>
</dbReference>
<keyword evidence="5 10" id="KW-0560">Oxidoreductase</keyword>
<feature type="binding site" evidence="8">
    <location>
        <begin position="208"/>
        <end position="215"/>
    </location>
    <ligand>
        <name>NAD(+)</name>
        <dbReference type="ChEBI" id="CHEBI:57540"/>
    </ligand>
</feature>
<accession>A0A3D3R9V3</accession>
<evidence type="ECO:0000256" key="9">
    <source>
        <dbReference type="PIRSR" id="PIRSR000350-4"/>
    </source>
</evidence>
<dbReference type="PANTHER" id="PTHR43014">
    <property type="entry name" value="MERCURIC REDUCTASE"/>
    <property type="match status" value="1"/>
</dbReference>
<feature type="domain" description="FAD/NAD(P)-binding" evidence="12">
    <location>
        <begin position="35"/>
        <end position="354"/>
    </location>
</feature>